<accession>A0A5R9BCA8</accession>
<dbReference type="Proteomes" id="UP000310458">
    <property type="component" value="Unassembled WGS sequence"/>
</dbReference>
<dbReference type="PRINTS" id="PR00598">
    <property type="entry name" value="HTHMARR"/>
</dbReference>
<dbReference type="EMBL" id="VAVZ01000011">
    <property type="protein sequence ID" value="TLP98263.1"/>
    <property type="molecule type" value="Genomic_DNA"/>
</dbReference>
<dbReference type="PANTHER" id="PTHR33164">
    <property type="entry name" value="TRANSCRIPTIONAL REGULATOR, MARR FAMILY"/>
    <property type="match status" value="1"/>
</dbReference>
<dbReference type="InterPro" id="IPR039422">
    <property type="entry name" value="MarR/SlyA-like"/>
</dbReference>
<dbReference type="Gene3D" id="1.10.10.10">
    <property type="entry name" value="Winged helix-like DNA-binding domain superfamily/Winged helix DNA-binding domain"/>
    <property type="match status" value="1"/>
</dbReference>
<dbReference type="InterPro" id="IPR000835">
    <property type="entry name" value="HTH_MarR-typ"/>
</dbReference>
<dbReference type="OrthoDB" id="162531at2"/>
<protein>
    <submittedName>
        <fullName evidence="2">MarR family transcriptional regulator</fullName>
    </submittedName>
</protein>
<dbReference type="RefSeq" id="WP_138252551.1">
    <property type="nucleotide sequence ID" value="NZ_VAVZ01000011.1"/>
</dbReference>
<proteinExistence type="predicted"/>
<gene>
    <name evidence="2" type="ORF">FEF26_05585</name>
</gene>
<dbReference type="PANTHER" id="PTHR33164:SF43">
    <property type="entry name" value="HTH-TYPE TRANSCRIPTIONAL REPRESSOR YETL"/>
    <property type="match status" value="1"/>
</dbReference>
<dbReference type="GO" id="GO:0003700">
    <property type="term" value="F:DNA-binding transcription factor activity"/>
    <property type="evidence" value="ECO:0007669"/>
    <property type="project" value="InterPro"/>
</dbReference>
<dbReference type="SUPFAM" id="SSF46785">
    <property type="entry name" value="Winged helix' DNA-binding domain"/>
    <property type="match status" value="1"/>
</dbReference>
<dbReference type="AlphaFoldDB" id="A0A5R9BCA8"/>
<dbReference type="GO" id="GO:0006950">
    <property type="term" value="P:response to stress"/>
    <property type="evidence" value="ECO:0007669"/>
    <property type="project" value="TreeGrafter"/>
</dbReference>
<dbReference type="Pfam" id="PF01047">
    <property type="entry name" value="MarR"/>
    <property type="match status" value="1"/>
</dbReference>
<comment type="caution">
    <text evidence="2">The sequence shown here is derived from an EMBL/GenBank/DDBJ whole genome shotgun (WGS) entry which is preliminary data.</text>
</comment>
<evidence type="ECO:0000313" key="2">
    <source>
        <dbReference type="EMBL" id="TLP98263.1"/>
    </source>
</evidence>
<feature type="domain" description="HTH marR-type" evidence="1">
    <location>
        <begin position="24"/>
        <end position="163"/>
    </location>
</feature>
<evidence type="ECO:0000313" key="3">
    <source>
        <dbReference type="Proteomes" id="UP000310458"/>
    </source>
</evidence>
<keyword evidence="3" id="KW-1185">Reference proteome</keyword>
<name>A0A5R9BCA8_9MICC</name>
<organism evidence="2 3">
    <name type="scientific">Nesterenkonia salmonea</name>
    <dbReference type="NCBI Taxonomy" id="1804987"/>
    <lineage>
        <taxon>Bacteria</taxon>
        <taxon>Bacillati</taxon>
        <taxon>Actinomycetota</taxon>
        <taxon>Actinomycetes</taxon>
        <taxon>Micrococcales</taxon>
        <taxon>Micrococcaceae</taxon>
        <taxon>Nesterenkonia</taxon>
    </lineage>
</organism>
<dbReference type="SMART" id="SM00347">
    <property type="entry name" value="HTH_MARR"/>
    <property type="match status" value="1"/>
</dbReference>
<dbReference type="InterPro" id="IPR036390">
    <property type="entry name" value="WH_DNA-bd_sf"/>
</dbReference>
<dbReference type="PROSITE" id="PS50995">
    <property type="entry name" value="HTH_MARR_2"/>
    <property type="match status" value="1"/>
</dbReference>
<sequence>MIDPRLLDPGEEMVKHRWLDSDDLNQTVRVLESLRRWHNAERSMSEKARRDMDLGETDMRALRYIIACQVNGQLATPSELAHHLGISTAAVTKVLDRLADRDHIRRLPHPLDRRSTAIEATEETRSAARKAVGRTHAGRFNVAASLTAEEREIVIGFLDALSATAPQD</sequence>
<evidence type="ECO:0000259" key="1">
    <source>
        <dbReference type="PROSITE" id="PS50995"/>
    </source>
</evidence>
<reference evidence="2 3" key="1">
    <citation type="submission" date="2019-05" db="EMBL/GenBank/DDBJ databases">
        <title>Nesterenkonia sp. GY074 isolated from the Southern Atlantic Ocean.</title>
        <authorList>
            <person name="Zhang G."/>
        </authorList>
    </citation>
    <scope>NUCLEOTIDE SEQUENCE [LARGE SCALE GENOMIC DNA]</scope>
    <source>
        <strain evidence="2 3">GY074</strain>
    </source>
</reference>
<dbReference type="InterPro" id="IPR036388">
    <property type="entry name" value="WH-like_DNA-bd_sf"/>
</dbReference>